<dbReference type="GO" id="GO:0009228">
    <property type="term" value="P:thiamine biosynthetic process"/>
    <property type="evidence" value="ECO:0007669"/>
    <property type="project" value="InterPro"/>
</dbReference>
<dbReference type="EC" id="2.7.1.49" evidence="2"/>
<evidence type="ECO:0000259" key="7">
    <source>
        <dbReference type="Pfam" id="PF08543"/>
    </source>
</evidence>
<dbReference type="SUPFAM" id="SSF53613">
    <property type="entry name" value="Ribokinase-like"/>
    <property type="match status" value="1"/>
</dbReference>
<dbReference type="FunFam" id="3.40.1190.20:FF:000003">
    <property type="entry name" value="Phosphomethylpyrimidine kinase ThiD"/>
    <property type="match status" value="1"/>
</dbReference>
<protein>
    <recommendedName>
        <fullName evidence="2">hydroxymethylpyrimidine kinase</fullName>
        <ecNumber evidence="2">2.7.1.49</ecNumber>
    </recommendedName>
</protein>
<evidence type="ECO:0000256" key="4">
    <source>
        <dbReference type="ARBA" id="ARBA00022741"/>
    </source>
</evidence>
<dbReference type="PANTHER" id="PTHR20858:SF17">
    <property type="entry name" value="HYDROXYMETHYLPYRIMIDINE_PHOSPHOMETHYLPYRIMIDINE KINASE THI20-RELATED"/>
    <property type="match status" value="1"/>
</dbReference>
<keyword evidence="4" id="KW-0547">Nucleotide-binding</keyword>
<organism evidence="8 9">
    <name type="scientific">Limibacillus halophilus</name>
    <dbReference type="NCBI Taxonomy" id="1579333"/>
    <lineage>
        <taxon>Bacteria</taxon>
        <taxon>Pseudomonadati</taxon>
        <taxon>Pseudomonadota</taxon>
        <taxon>Alphaproteobacteria</taxon>
        <taxon>Rhodospirillales</taxon>
        <taxon>Rhodovibrionaceae</taxon>
        <taxon>Limibacillus</taxon>
    </lineage>
</organism>
<dbReference type="Pfam" id="PF08543">
    <property type="entry name" value="Phos_pyr_kin"/>
    <property type="match status" value="1"/>
</dbReference>
<dbReference type="GO" id="GO:0009229">
    <property type="term" value="P:thiamine diphosphate biosynthetic process"/>
    <property type="evidence" value="ECO:0007669"/>
    <property type="project" value="UniProtKB-UniPathway"/>
</dbReference>
<keyword evidence="3 8" id="KW-0808">Transferase</keyword>
<dbReference type="UniPathway" id="UPA00060">
    <property type="reaction ID" value="UER00138"/>
</dbReference>
<keyword evidence="6" id="KW-0067">ATP-binding</keyword>
<dbReference type="NCBIfam" id="TIGR00097">
    <property type="entry name" value="HMP-P_kinase"/>
    <property type="match status" value="1"/>
</dbReference>
<dbReference type="RefSeq" id="WP_183415580.1">
    <property type="nucleotide sequence ID" value="NZ_JACHXA010000002.1"/>
</dbReference>
<dbReference type="GO" id="GO:0005829">
    <property type="term" value="C:cytosol"/>
    <property type="evidence" value="ECO:0007669"/>
    <property type="project" value="TreeGrafter"/>
</dbReference>
<evidence type="ECO:0000256" key="2">
    <source>
        <dbReference type="ARBA" id="ARBA00012135"/>
    </source>
</evidence>
<evidence type="ECO:0000313" key="9">
    <source>
        <dbReference type="Proteomes" id="UP000581135"/>
    </source>
</evidence>
<dbReference type="PANTHER" id="PTHR20858">
    <property type="entry name" value="PHOSPHOMETHYLPYRIMIDINE KINASE"/>
    <property type="match status" value="1"/>
</dbReference>
<comment type="pathway">
    <text evidence="1">Cofactor biosynthesis; thiamine diphosphate biosynthesis.</text>
</comment>
<sequence length="269" mass="27136">MHCNGRVLIVAGSDSGGGAGIQADIKTVTALGGFAATAITALTAQNTQGVFGVEAISPTFIQQQMQVVLEDIGADVIKTGMLHDVATIEAVAEVLETAGAGIPLVVDPVMIAQSGASLLADSAVATLAARMLPLAALITPNIPEAEALTGLSIGDPDAMERAGLQLHAMGAAAVLVKGGHMKGDVLTDVLVTRSGVERFTDSRIDTQENHGTGCTLASAIATGLAQGMTLSDAVARGRRYLRAALASAPGLGRGSGPVNHCVTVRPDDL</sequence>
<dbReference type="GO" id="GO:0008972">
    <property type="term" value="F:phosphomethylpyrimidine kinase activity"/>
    <property type="evidence" value="ECO:0007669"/>
    <property type="project" value="InterPro"/>
</dbReference>
<reference evidence="8 9" key="1">
    <citation type="submission" date="2020-08" db="EMBL/GenBank/DDBJ databases">
        <title>Genomic Encyclopedia of Type Strains, Phase III (KMG-III): the genomes of soil and plant-associated and newly described type strains.</title>
        <authorList>
            <person name="Whitman W."/>
        </authorList>
    </citation>
    <scope>NUCLEOTIDE SEQUENCE [LARGE SCALE GENOMIC DNA]</scope>
    <source>
        <strain evidence="8 9">CECT 8803</strain>
    </source>
</reference>
<dbReference type="EMBL" id="JACHXA010000002">
    <property type="protein sequence ID" value="MBB3064785.1"/>
    <property type="molecule type" value="Genomic_DNA"/>
</dbReference>
<dbReference type="GO" id="GO:0008902">
    <property type="term" value="F:hydroxymethylpyrimidine kinase activity"/>
    <property type="evidence" value="ECO:0007669"/>
    <property type="project" value="UniProtKB-EC"/>
</dbReference>
<evidence type="ECO:0000256" key="1">
    <source>
        <dbReference type="ARBA" id="ARBA00004948"/>
    </source>
</evidence>
<comment type="caution">
    <text evidence="8">The sequence shown here is derived from an EMBL/GenBank/DDBJ whole genome shotgun (WGS) entry which is preliminary data.</text>
</comment>
<keyword evidence="5 8" id="KW-0418">Kinase</keyword>
<keyword evidence="9" id="KW-1185">Reference proteome</keyword>
<evidence type="ECO:0000313" key="8">
    <source>
        <dbReference type="EMBL" id="MBB3064785.1"/>
    </source>
</evidence>
<proteinExistence type="predicted"/>
<dbReference type="InterPro" id="IPR004399">
    <property type="entry name" value="HMP/HMP-P_kinase_dom"/>
</dbReference>
<dbReference type="Gene3D" id="3.40.1190.20">
    <property type="match status" value="1"/>
</dbReference>
<dbReference type="AlphaFoldDB" id="A0A839SUX4"/>
<evidence type="ECO:0000256" key="3">
    <source>
        <dbReference type="ARBA" id="ARBA00022679"/>
    </source>
</evidence>
<evidence type="ECO:0000256" key="6">
    <source>
        <dbReference type="ARBA" id="ARBA00022840"/>
    </source>
</evidence>
<accession>A0A839SUX4</accession>
<dbReference type="GO" id="GO:0005524">
    <property type="term" value="F:ATP binding"/>
    <property type="evidence" value="ECO:0007669"/>
    <property type="project" value="UniProtKB-KW"/>
</dbReference>
<dbReference type="InterPro" id="IPR029056">
    <property type="entry name" value="Ribokinase-like"/>
</dbReference>
<dbReference type="InterPro" id="IPR013749">
    <property type="entry name" value="PM/HMP-P_kinase-1"/>
</dbReference>
<dbReference type="Proteomes" id="UP000581135">
    <property type="component" value="Unassembled WGS sequence"/>
</dbReference>
<gene>
    <name evidence="8" type="ORF">FHR98_001057</name>
</gene>
<dbReference type="CDD" id="cd01169">
    <property type="entry name" value="HMPP_kinase"/>
    <property type="match status" value="1"/>
</dbReference>
<feature type="domain" description="Pyridoxamine kinase/Phosphomethylpyrimidine kinase" evidence="7">
    <location>
        <begin position="14"/>
        <end position="259"/>
    </location>
</feature>
<name>A0A839SUX4_9PROT</name>
<evidence type="ECO:0000256" key="5">
    <source>
        <dbReference type="ARBA" id="ARBA00022777"/>
    </source>
</evidence>